<name>A0A2S5IVZ9_9MICC</name>
<accession>A0A2S5IVZ9</accession>
<reference evidence="2 3" key="1">
    <citation type="journal article" date="2014" name="Int. J. Syst. Evol. Microbiol.">
        <title>Arthrobacter pityocampae sp. nov., isolated from Thaumetopoea pityocampa (Lep., Thaumetopoeidae).</title>
        <authorList>
            <person name="Ince I.A."/>
            <person name="Demirbag Z."/>
            <person name="Kati H."/>
        </authorList>
    </citation>
    <scope>NUCLEOTIDE SEQUENCE [LARGE SCALE GENOMIC DNA]</scope>
    <source>
        <strain evidence="2 3">Tp2</strain>
    </source>
</reference>
<proteinExistence type="predicted"/>
<gene>
    <name evidence="2" type="ORF">C4K88_13590</name>
</gene>
<evidence type="ECO:0000259" key="1">
    <source>
        <dbReference type="Pfam" id="PF25056"/>
    </source>
</evidence>
<dbReference type="InterPro" id="IPR036513">
    <property type="entry name" value="STAS_dom_sf"/>
</dbReference>
<dbReference type="RefSeq" id="WP_104122144.1">
    <property type="nucleotide sequence ID" value="NZ_PRKW01000005.1"/>
</dbReference>
<sequence>MDQFVVARDDDVLFLRWAPGARITHAVAVEAALALRHVGEGRILPLVVVMRGIDGVTLKTRLGMNSYQGFSVVALVGDGPVDEVLAGFAHGALTPTRYFTEEESARSWVEGWPDSAEAGPAA</sequence>
<protein>
    <recommendedName>
        <fullName evidence="1">DUF7793 domain-containing protein</fullName>
    </recommendedName>
</protein>
<evidence type="ECO:0000313" key="2">
    <source>
        <dbReference type="EMBL" id="PPB48743.1"/>
    </source>
</evidence>
<feature type="domain" description="DUF7793" evidence="1">
    <location>
        <begin position="9"/>
        <end position="110"/>
    </location>
</feature>
<dbReference type="Gene3D" id="3.40.1680.10">
    <property type="entry name" value="yp_829618.1 domain like"/>
    <property type="match status" value="1"/>
</dbReference>
<keyword evidence="3" id="KW-1185">Reference proteome</keyword>
<dbReference type="AlphaFoldDB" id="A0A2S5IVZ9"/>
<comment type="caution">
    <text evidence="2">The sequence shown here is derived from an EMBL/GenBank/DDBJ whole genome shotgun (WGS) entry which is preliminary data.</text>
</comment>
<dbReference type="OrthoDB" id="4944291at2"/>
<organism evidence="2 3">
    <name type="scientific">Arthrobacter pityocampae</name>
    <dbReference type="NCBI Taxonomy" id="547334"/>
    <lineage>
        <taxon>Bacteria</taxon>
        <taxon>Bacillati</taxon>
        <taxon>Actinomycetota</taxon>
        <taxon>Actinomycetes</taxon>
        <taxon>Micrococcales</taxon>
        <taxon>Micrococcaceae</taxon>
        <taxon>Arthrobacter</taxon>
    </lineage>
</organism>
<evidence type="ECO:0000313" key="3">
    <source>
        <dbReference type="Proteomes" id="UP000239297"/>
    </source>
</evidence>
<dbReference type="Pfam" id="PF25056">
    <property type="entry name" value="DUF7793"/>
    <property type="match status" value="1"/>
</dbReference>
<dbReference type="InterPro" id="IPR056695">
    <property type="entry name" value="DUF7793"/>
</dbReference>
<dbReference type="Proteomes" id="UP000239297">
    <property type="component" value="Unassembled WGS sequence"/>
</dbReference>
<dbReference type="Gene3D" id="3.40.970.30">
    <property type="entry name" value="yp_829618.1 like domains"/>
    <property type="match status" value="1"/>
</dbReference>
<dbReference type="SUPFAM" id="SSF52091">
    <property type="entry name" value="SpoIIaa-like"/>
    <property type="match status" value="1"/>
</dbReference>
<dbReference type="EMBL" id="PRKW01000005">
    <property type="protein sequence ID" value="PPB48743.1"/>
    <property type="molecule type" value="Genomic_DNA"/>
</dbReference>